<organism evidence="7 8">
    <name type="scientific">Tissierella simiarum</name>
    <dbReference type="NCBI Taxonomy" id="2841534"/>
    <lineage>
        <taxon>Bacteria</taxon>
        <taxon>Bacillati</taxon>
        <taxon>Bacillota</taxon>
        <taxon>Tissierellia</taxon>
        <taxon>Tissierellales</taxon>
        <taxon>Tissierellaceae</taxon>
        <taxon>Tissierella</taxon>
    </lineage>
</organism>
<name>A0ABS6E0U8_9FIRM</name>
<feature type="signal peptide" evidence="5">
    <location>
        <begin position="1"/>
        <end position="22"/>
    </location>
</feature>
<dbReference type="EMBL" id="JAHLPM010000001">
    <property type="protein sequence ID" value="MBU5436513.1"/>
    <property type="molecule type" value="Genomic_DNA"/>
</dbReference>
<dbReference type="InterPro" id="IPR030678">
    <property type="entry name" value="Peptide/Ni-bd"/>
</dbReference>
<comment type="caution">
    <text evidence="7">The sequence shown here is derived from an EMBL/GenBank/DDBJ whole genome shotgun (WGS) entry which is preliminary data.</text>
</comment>
<keyword evidence="3 5" id="KW-0732">Signal</keyword>
<feature type="region of interest" description="Disordered" evidence="4">
    <location>
        <begin position="27"/>
        <end position="56"/>
    </location>
</feature>
<feature type="compositionally biased region" description="Acidic residues" evidence="4">
    <location>
        <begin position="30"/>
        <end position="50"/>
    </location>
</feature>
<evidence type="ECO:0000313" key="8">
    <source>
        <dbReference type="Proteomes" id="UP000749471"/>
    </source>
</evidence>
<reference evidence="7 8" key="1">
    <citation type="submission" date="2021-06" db="EMBL/GenBank/DDBJ databases">
        <authorList>
            <person name="Sun Q."/>
            <person name="Li D."/>
        </authorList>
    </citation>
    <scope>NUCLEOTIDE SEQUENCE [LARGE SCALE GENOMIC DNA]</scope>
    <source>
        <strain evidence="7 8">MSJ-40</strain>
    </source>
</reference>
<dbReference type="InterPro" id="IPR000914">
    <property type="entry name" value="SBP_5_dom"/>
</dbReference>
<evidence type="ECO:0000256" key="4">
    <source>
        <dbReference type="SAM" id="MobiDB-lite"/>
    </source>
</evidence>
<dbReference type="PROSITE" id="PS51257">
    <property type="entry name" value="PROKAR_LIPOPROTEIN"/>
    <property type="match status" value="1"/>
</dbReference>
<comment type="similarity">
    <text evidence="1">Belongs to the bacterial solute-binding protein 5 family.</text>
</comment>
<protein>
    <submittedName>
        <fullName evidence="7">Oligopeptide ABC transporter substrate-binding protein</fullName>
    </submittedName>
</protein>
<evidence type="ECO:0000256" key="5">
    <source>
        <dbReference type="SAM" id="SignalP"/>
    </source>
</evidence>
<dbReference type="PANTHER" id="PTHR30290:SF9">
    <property type="entry name" value="OLIGOPEPTIDE-BINDING PROTEIN APPA"/>
    <property type="match status" value="1"/>
</dbReference>
<feature type="chain" id="PRO_5047252053" evidence="5">
    <location>
        <begin position="23"/>
        <end position="616"/>
    </location>
</feature>
<gene>
    <name evidence="7" type="ORF">KQI42_00755</name>
</gene>
<evidence type="ECO:0000313" key="7">
    <source>
        <dbReference type="EMBL" id="MBU5436513.1"/>
    </source>
</evidence>
<dbReference type="PANTHER" id="PTHR30290">
    <property type="entry name" value="PERIPLASMIC BINDING COMPONENT OF ABC TRANSPORTER"/>
    <property type="match status" value="1"/>
</dbReference>
<evidence type="ECO:0000259" key="6">
    <source>
        <dbReference type="Pfam" id="PF00496"/>
    </source>
</evidence>
<dbReference type="Pfam" id="PF00496">
    <property type="entry name" value="SBP_bac_5"/>
    <property type="match status" value="1"/>
</dbReference>
<keyword evidence="2" id="KW-0813">Transport</keyword>
<evidence type="ECO:0000256" key="2">
    <source>
        <dbReference type="ARBA" id="ARBA00022448"/>
    </source>
</evidence>
<dbReference type="PIRSF" id="PIRSF002741">
    <property type="entry name" value="MppA"/>
    <property type="match status" value="1"/>
</dbReference>
<sequence>MKKSWKIIIPLLLVLSLLLTSCGDKKVDAPEQEETQDVEEDATQDEEQEETNASAEIKLPHPVIVQKEGETIGGTLNVALVSDTPFEGIFNSFLYENAIDADLMSPMWGSFMKSGPNHEIVDGGYCNVEFNREAKTATYKLHKDLTWSDGVPVTADDLIFVHETIAHKDYTGVRFNSNYRNIVGIEEYHEGKADTISGLKKIDDKTLEVTYKEFFPGILWGAGLTYNAEPAHYLKDIPIKDMEGHEKVRLKPLSCGPFVMSNVVPGESIEYVPNPHWFGEKPKVDKIVYKRTSPDTIVEALKSGTFDIVDNLNVNSYLEYKDLSNIELISNIDRYFSYVGFKLGKWDSEKGTVVVDPDKKMADVKLRQAMAYAMDREQVAEVFYNGLRMPANALITPAHATFWNSQQGGYKYDPEKAKQILDEAGYVDVDGDGMREDPKGNKLKINLLSMAGGDIAEPLAQFYIQCWRDVGLDVELQNGRLIEMNAFYDMVKEDNKDIDVFMAAFGAGSNPDPSGLWGREAAFNYARFATEENDKLLAAIASEKAFGETGIDNDYLIKAYHDWQKYMFEQVPVAPNHFRINLAAINNRVNYYDLSVVSDWGWEKVGLLADTPEKAK</sequence>
<evidence type="ECO:0000256" key="3">
    <source>
        <dbReference type="ARBA" id="ARBA00022729"/>
    </source>
</evidence>
<keyword evidence="8" id="KW-1185">Reference proteome</keyword>
<dbReference type="CDD" id="cd08510">
    <property type="entry name" value="PBP2_Lactococcal_OppA_like"/>
    <property type="match status" value="1"/>
</dbReference>
<dbReference type="RefSeq" id="WP_216515781.1">
    <property type="nucleotide sequence ID" value="NZ_JAHLPM010000001.1"/>
</dbReference>
<evidence type="ECO:0000256" key="1">
    <source>
        <dbReference type="ARBA" id="ARBA00005695"/>
    </source>
</evidence>
<dbReference type="InterPro" id="IPR039424">
    <property type="entry name" value="SBP_5"/>
</dbReference>
<feature type="domain" description="Solute-binding protein family 5" evidence="6">
    <location>
        <begin position="133"/>
        <end position="517"/>
    </location>
</feature>
<accession>A0ABS6E0U8</accession>
<dbReference type="Proteomes" id="UP000749471">
    <property type="component" value="Unassembled WGS sequence"/>
</dbReference>
<proteinExistence type="inferred from homology"/>